<name>A0A6N4R824_BLAVI</name>
<dbReference type="EMBL" id="VAFM01000002">
    <property type="protein sequence ID" value="TKW60407.1"/>
    <property type="molecule type" value="Genomic_DNA"/>
</dbReference>
<dbReference type="SUPFAM" id="SSF143517">
    <property type="entry name" value="TRCF domain-like"/>
    <property type="match status" value="1"/>
</dbReference>
<dbReference type="Gene3D" id="3.40.50.11180">
    <property type="match status" value="1"/>
</dbReference>
<organism evidence="12 13">
    <name type="scientific">Blastochloris viridis</name>
    <name type="common">Rhodopseudomonas viridis</name>
    <dbReference type="NCBI Taxonomy" id="1079"/>
    <lineage>
        <taxon>Bacteria</taxon>
        <taxon>Pseudomonadati</taxon>
        <taxon>Pseudomonadota</taxon>
        <taxon>Alphaproteobacteria</taxon>
        <taxon>Hyphomicrobiales</taxon>
        <taxon>Blastochloridaceae</taxon>
        <taxon>Blastochloris</taxon>
    </lineage>
</organism>
<dbReference type="SMART" id="SM00487">
    <property type="entry name" value="DEXDc"/>
    <property type="match status" value="1"/>
</dbReference>
<reference evidence="12 13" key="1">
    <citation type="journal article" date="2017" name="Nat. Commun.">
        <title>In situ click chemistry generation of cyclooxygenase-2 inhibitors.</title>
        <authorList>
            <person name="Bhardwaj A."/>
            <person name="Kaur J."/>
            <person name="Wuest M."/>
            <person name="Wuest F."/>
        </authorList>
    </citation>
    <scope>NUCLEOTIDE SEQUENCE [LARGE SCALE GENOMIC DNA]</scope>
    <source>
        <strain evidence="12">S2_018_000_R2_106</strain>
    </source>
</reference>
<comment type="function">
    <text evidence="9">Couples transcription and DNA repair by recognizing RNA polymerase (RNAP) stalled at DNA lesions. Mediates ATP-dependent release of RNAP and its truncated transcript from the DNA, and recruitment of nucleotide excision repair machinery to the damaged site.</text>
</comment>
<dbReference type="GO" id="GO:0005737">
    <property type="term" value="C:cytoplasm"/>
    <property type="evidence" value="ECO:0007669"/>
    <property type="project" value="UniProtKB-SubCell"/>
</dbReference>
<feature type="domain" description="Helicase ATP-binding" evidence="10">
    <location>
        <begin position="607"/>
        <end position="768"/>
    </location>
</feature>
<dbReference type="InterPro" id="IPR027417">
    <property type="entry name" value="P-loop_NTPase"/>
</dbReference>
<evidence type="ECO:0000256" key="7">
    <source>
        <dbReference type="ARBA" id="ARBA00023125"/>
    </source>
</evidence>
<dbReference type="Gene3D" id="2.40.10.170">
    <property type="match status" value="1"/>
</dbReference>
<dbReference type="InterPro" id="IPR014001">
    <property type="entry name" value="Helicase_ATP-bd"/>
</dbReference>
<evidence type="ECO:0000256" key="9">
    <source>
        <dbReference type="HAMAP-Rule" id="MF_00969"/>
    </source>
</evidence>
<dbReference type="Gene3D" id="3.40.50.300">
    <property type="entry name" value="P-loop containing nucleotide triphosphate hydrolases"/>
    <property type="match status" value="2"/>
</dbReference>
<keyword evidence="8 9" id="KW-0234">DNA repair</keyword>
<keyword evidence="4 9" id="KW-0378">Hydrolase</keyword>
<dbReference type="Pfam" id="PF00270">
    <property type="entry name" value="DEAD"/>
    <property type="match status" value="1"/>
</dbReference>
<protein>
    <recommendedName>
        <fullName evidence="9">Transcription-repair-coupling factor</fullName>
        <shortName evidence="9">TRCF</shortName>
        <ecNumber evidence="9">3.6.4.-</ecNumber>
    </recommendedName>
</protein>
<dbReference type="NCBIfam" id="TIGR00580">
    <property type="entry name" value="mfd"/>
    <property type="match status" value="1"/>
</dbReference>
<evidence type="ECO:0000256" key="4">
    <source>
        <dbReference type="ARBA" id="ARBA00022801"/>
    </source>
</evidence>
<dbReference type="CDD" id="cd17991">
    <property type="entry name" value="DEXHc_TRCF"/>
    <property type="match status" value="1"/>
</dbReference>
<dbReference type="InterPro" id="IPR003711">
    <property type="entry name" value="CarD-like/TRCF_RID"/>
</dbReference>
<sequence length="1147" mass="124094">MKSLFAALKTERLARVTGLPVAGWPWVAHQVSGKHDVVVVVAPEAGSVTAIAAGLRALVKDREVAVFPSWDVQPYDRLGPSAEVSGERQETLAKVRAGGPLVIVTNVAALGVMEAPVASDLWRVSVGGEVEVAELAAKLVDLGYKREDVVQEAGSFAVRGGIIDVWPAASEPVRMELFGDEVERLRTFDPASQKSLEDIDELVIGVAGNVVLDDDRMGVFRTKYREHFPNGLEDDVYVAVSNGILPPEAGQYLPLFYDEPLVGLLDVLPETAVLMVPDNLDMQAEVWDELIGQAYAARHAAEKEKGSVKAVPPEQLYVSGAKLQGAVGAFARVEAGIFDDGEGENLGVRAHGYHTTNRHGASVAAAKDVASRIAEGWSVVLTAQNAPALAQFLRVLEGEGGVGARSIEEFGIVKGSAVAAVSAISAGWVDGPGKVFVLADSDVFGARMGGQVKKRRRSAEEVIAHFSELKDGDYVVHENHGIGKFAGLLTMQTGGVTQDFLKLLYAGDDRLFVPVENLDLLSRYKGSDAGNVVLDRLGTGGWEIRKAKVKEDLMAMAGELLATAAARQAAQRAPIERTPGLYDEFCAGFAYPLTDDQQRVMDEIEDDFANGTPMDRLVVGDVGFGKTEVALRSAFLMASAGRQVAVVCPTTLLARQHYENFKERFEGFPLTVGRLSRLVSTKEAKEIKQGLAKGTVDIVVGTHALLSKDLDFARLGMVVIDEEQRFGVAHKEKLKTLRAEVDVLTLTATPIPRTLQMAVGGVRQLSLITTPPVDRQAVTTMVLRWDNVTLKGAITRELVRGGQVYVVAPHVEDLPRLEDSIRDLVPEARIGVAHGQMAEGALEPVMEAFYEGKIDILLATTIIESGLDVPRANTMIVYRADRFGLAQLYQLRGRVGRSTAKAFAYFLLPESGVLSGDSAKRLQILQRLDGLGAGFTLASYDMDLRGFGNLLGKQQSGHIRDIGFELYAKMLKDAVETKQRRSKEAAVAQKRMDEADLKASSVSLKLGISYLIPEKYVSDVATRLQLYRRLANLQDAEQMEEFRTELADRFGELPHEVQALLAVVDLKNRAAELNVAKVEVGEKGVVVGFEGGRFKNPEGLVGLVQKLAGVVTVRPAGRGQELVWHRRVSSDVLRGVGVILSELESAA</sequence>
<dbReference type="PANTHER" id="PTHR47964">
    <property type="entry name" value="ATP-DEPENDENT DNA HELICASE HOMOLOG RECG, CHLOROPLASTIC"/>
    <property type="match status" value="1"/>
</dbReference>
<dbReference type="GO" id="GO:0003678">
    <property type="term" value="F:DNA helicase activity"/>
    <property type="evidence" value="ECO:0007669"/>
    <property type="project" value="TreeGrafter"/>
</dbReference>
<evidence type="ECO:0000256" key="1">
    <source>
        <dbReference type="ARBA" id="ARBA00022490"/>
    </source>
</evidence>
<dbReference type="PROSITE" id="PS51194">
    <property type="entry name" value="HELICASE_CTER"/>
    <property type="match status" value="1"/>
</dbReference>
<evidence type="ECO:0000256" key="6">
    <source>
        <dbReference type="ARBA" id="ARBA00022840"/>
    </source>
</evidence>
<dbReference type="HAMAP" id="MF_00969">
    <property type="entry name" value="TRCF"/>
    <property type="match status" value="1"/>
</dbReference>
<dbReference type="InterPro" id="IPR005118">
    <property type="entry name" value="TRCF_C"/>
</dbReference>
<dbReference type="SMART" id="SM00982">
    <property type="entry name" value="TRCF"/>
    <property type="match status" value="1"/>
</dbReference>
<dbReference type="SUPFAM" id="SSF141259">
    <property type="entry name" value="CarD-like"/>
    <property type="match status" value="1"/>
</dbReference>
<dbReference type="InterPro" id="IPR004576">
    <property type="entry name" value="Mfd"/>
</dbReference>
<keyword evidence="5" id="KW-0347">Helicase</keyword>
<comment type="subcellular location">
    <subcellularLocation>
        <location evidence="9">Cytoplasm</location>
    </subcellularLocation>
</comment>
<keyword evidence="6 9" id="KW-0067">ATP-binding</keyword>
<comment type="similarity">
    <text evidence="9">In the N-terminal section; belongs to the UvrB family.</text>
</comment>
<dbReference type="EC" id="3.6.4.-" evidence="9"/>
<dbReference type="InterPro" id="IPR041471">
    <property type="entry name" value="UvrB_inter"/>
</dbReference>
<dbReference type="SMART" id="SM00490">
    <property type="entry name" value="HELICc"/>
    <property type="match status" value="1"/>
</dbReference>
<dbReference type="GO" id="GO:0005524">
    <property type="term" value="F:ATP binding"/>
    <property type="evidence" value="ECO:0007669"/>
    <property type="project" value="UniProtKB-UniRule"/>
</dbReference>
<dbReference type="InterPro" id="IPR001650">
    <property type="entry name" value="Helicase_C-like"/>
</dbReference>
<comment type="caution">
    <text evidence="12">The sequence shown here is derived from an EMBL/GenBank/DDBJ whole genome shotgun (WGS) entry which is preliminary data.</text>
</comment>
<dbReference type="SUPFAM" id="SSF52540">
    <property type="entry name" value="P-loop containing nucleoside triphosphate hydrolases"/>
    <property type="match status" value="3"/>
</dbReference>
<dbReference type="Gene3D" id="3.30.2060.10">
    <property type="entry name" value="Penicillin-binding protein 1b domain"/>
    <property type="match status" value="1"/>
</dbReference>
<accession>A0A6N4R824</accession>
<dbReference type="InterPro" id="IPR011545">
    <property type="entry name" value="DEAD/DEAH_box_helicase_dom"/>
</dbReference>
<keyword evidence="3 9" id="KW-0227">DNA damage</keyword>
<evidence type="ECO:0000256" key="8">
    <source>
        <dbReference type="ARBA" id="ARBA00023204"/>
    </source>
</evidence>
<dbReference type="SMART" id="SM01058">
    <property type="entry name" value="CarD_TRCF"/>
    <property type="match status" value="1"/>
</dbReference>
<evidence type="ECO:0000259" key="10">
    <source>
        <dbReference type="PROSITE" id="PS51192"/>
    </source>
</evidence>
<dbReference type="Gene3D" id="3.90.1150.50">
    <property type="entry name" value="Transcription-repair-coupling factor, D7 domain"/>
    <property type="match status" value="1"/>
</dbReference>
<dbReference type="PANTHER" id="PTHR47964:SF1">
    <property type="entry name" value="ATP-DEPENDENT DNA HELICASE HOMOLOG RECG, CHLOROPLASTIC"/>
    <property type="match status" value="1"/>
</dbReference>
<dbReference type="Pfam" id="PF02559">
    <property type="entry name" value="CarD_TRCF_RID"/>
    <property type="match status" value="1"/>
</dbReference>
<comment type="similarity">
    <text evidence="9">In the C-terminal section; belongs to the helicase family. RecG subfamily.</text>
</comment>
<evidence type="ECO:0000259" key="11">
    <source>
        <dbReference type="PROSITE" id="PS51194"/>
    </source>
</evidence>
<gene>
    <name evidence="9 12" type="primary">mfd</name>
    <name evidence="12" type="ORF">DI628_05685</name>
</gene>
<dbReference type="Proteomes" id="UP000320948">
    <property type="component" value="Unassembled WGS sequence"/>
</dbReference>
<keyword evidence="2 9" id="KW-0547">Nucleotide-binding</keyword>
<evidence type="ECO:0000313" key="12">
    <source>
        <dbReference type="EMBL" id="TKW60407.1"/>
    </source>
</evidence>
<dbReference type="GO" id="GO:0003684">
    <property type="term" value="F:damaged DNA binding"/>
    <property type="evidence" value="ECO:0007669"/>
    <property type="project" value="InterPro"/>
</dbReference>
<keyword evidence="1 9" id="KW-0963">Cytoplasm</keyword>
<evidence type="ECO:0000313" key="13">
    <source>
        <dbReference type="Proteomes" id="UP000320948"/>
    </source>
</evidence>
<evidence type="ECO:0000256" key="5">
    <source>
        <dbReference type="ARBA" id="ARBA00022806"/>
    </source>
</evidence>
<proteinExistence type="inferred from homology"/>
<dbReference type="InterPro" id="IPR037235">
    <property type="entry name" value="TRCF-like_C_D7"/>
</dbReference>
<dbReference type="Pfam" id="PF00271">
    <property type="entry name" value="Helicase_C"/>
    <property type="match status" value="1"/>
</dbReference>
<dbReference type="InterPro" id="IPR047112">
    <property type="entry name" value="RecG/Mfd"/>
</dbReference>
<dbReference type="Pfam" id="PF03461">
    <property type="entry name" value="TRCF"/>
    <property type="match status" value="1"/>
</dbReference>
<evidence type="ECO:0000256" key="3">
    <source>
        <dbReference type="ARBA" id="ARBA00022763"/>
    </source>
</evidence>
<evidence type="ECO:0000256" key="2">
    <source>
        <dbReference type="ARBA" id="ARBA00022741"/>
    </source>
</evidence>
<dbReference type="GO" id="GO:0016787">
    <property type="term" value="F:hydrolase activity"/>
    <property type="evidence" value="ECO:0007669"/>
    <property type="project" value="UniProtKB-KW"/>
</dbReference>
<feature type="domain" description="Helicase C-terminal" evidence="11">
    <location>
        <begin position="793"/>
        <end position="943"/>
    </location>
</feature>
<dbReference type="Pfam" id="PF17757">
    <property type="entry name" value="UvrB_inter"/>
    <property type="match status" value="1"/>
</dbReference>
<dbReference type="PROSITE" id="PS51192">
    <property type="entry name" value="HELICASE_ATP_BIND_1"/>
    <property type="match status" value="1"/>
</dbReference>
<keyword evidence="7 9" id="KW-0238">DNA-binding</keyword>
<dbReference type="InterPro" id="IPR036101">
    <property type="entry name" value="CarD-like/TRCF_RID_sf"/>
</dbReference>
<dbReference type="AlphaFoldDB" id="A0A6N4R824"/>
<dbReference type="GO" id="GO:0000716">
    <property type="term" value="P:transcription-coupled nucleotide-excision repair, DNA damage recognition"/>
    <property type="evidence" value="ECO:0007669"/>
    <property type="project" value="UniProtKB-UniRule"/>
</dbReference>
<dbReference type="GO" id="GO:0006355">
    <property type="term" value="P:regulation of DNA-templated transcription"/>
    <property type="evidence" value="ECO:0007669"/>
    <property type="project" value="UniProtKB-UniRule"/>
</dbReference>